<evidence type="ECO:0000313" key="2">
    <source>
        <dbReference type="EMBL" id="RFS21348.1"/>
    </source>
</evidence>
<keyword evidence="1" id="KW-0732">Signal</keyword>
<organism evidence="2 3">
    <name type="scientific">Chitinophaga silvatica</name>
    <dbReference type="NCBI Taxonomy" id="2282649"/>
    <lineage>
        <taxon>Bacteria</taxon>
        <taxon>Pseudomonadati</taxon>
        <taxon>Bacteroidota</taxon>
        <taxon>Chitinophagia</taxon>
        <taxon>Chitinophagales</taxon>
        <taxon>Chitinophagaceae</taxon>
        <taxon>Chitinophaga</taxon>
    </lineage>
</organism>
<dbReference type="EMBL" id="QPMM01000008">
    <property type="protein sequence ID" value="RFS21348.1"/>
    <property type="molecule type" value="Genomic_DNA"/>
</dbReference>
<keyword evidence="3" id="KW-1185">Reference proteome</keyword>
<name>A0A3E1Y845_9BACT</name>
<reference evidence="2 3" key="1">
    <citation type="submission" date="2018-07" db="EMBL/GenBank/DDBJ databases">
        <title>Chitinophaga K2CV101002-2 sp. nov., isolated from a monsoon evergreen broad-leaved forest soil.</title>
        <authorList>
            <person name="Lv Y."/>
        </authorList>
    </citation>
    <scope>NUCLEOTIDE SEQUENCE [LARGE SCALE GENOMIC DNA]</scope>
    <source>
        <strain evidence="2 3">GDMCC 1.1288</strain>
    </source>
</reference>
<feature type="signal peptide" evidence="1">
    <location>
        <begin position="1"/>
        <end position="28"/>
    </location>
</feature>
<dbReference type="OrthoDB" id="673569at2"/>
<comment type="caution">
    <text evidence="2">The sequence shown here is derived from an EMBL/GenBank/DDBJ whole genome shotgun (WGS) entry which is preliminary data.</text>
</comment>
<dbReference type="AlphaFoldDB" id="A0A3E1Y845"/>
<protein>
    <submittedName>
        <fullName evidence="2">Uncharacterized protein</fullName>
    </submittedName>
</protein>
<proteinExistence type="predicted"/>
<evidence type="ECO:0000256" key="1">
    <source>
        <dbReference type="SAM" id="SignalP"/>
    </source>
</evidence>
<dbReference type="Proteomes" id="UP000260644">
    <property type="component" value="Unassembled WGS sequence"/>
</dbReference>
<evidence type="ECO:0000313" key="3">
    <source>
        <dbReference type="Proteomes" id="UP000260644"/>
    </source>
</evidence>
<accession>A0A3E1Y845</accession>
<gene>
    <name evidence="2" type="ORF">DVR12_15720</name>
</gene>
<dbReference type="RefSeq" id="WP_116976759.1">
    <property type="nucleotide sequence ID" value="NZ_QPMM01000008.1"/>
</dbReference>
<sequence length="129" mass="14607">MNNCKKFPLLLFAVGALCFLLPHQQIIAKSNNLRYDSSCLVKTDASFDFTDLQRKKVIAVIDNRVTGGIEEAGKITWENSPNAPEYYQIILRKGKVTIKYKGTACQDRLIWQDIEDCKADLKKLLSPAQ</sequence>
<feature type="chain" id="PRO_5017545043" evidence="1">
    <location>
        <begin position="29"/>
        <end position="129"/>
    </location>
</feature>